<sequence>MKYQSFINSFGDYDFRYINKNLNASFKQSYISADIVGVEEAFKNTITVKSKEFEGDIYGGNQNDKITLKANYYYGGVSTQEGNDKISLNLGIESEAYYKPGTGSNMVKLKSYGAISHGLFESNSENTLKASAKFSDMYFLLEDSQNSFNVSMKGSYFSTEMNGNGNNTFNLNMKNASYEGENYHSIAEIETGSGHQKVLVKLKQSLLTFDTVIPSGEGIDSSYNFNIKANNLSEIYIQNLHEVDIYAQFKLSQSLASIKASAGEHQISAKLKKSSSFLFEQEQGNEGESSNISLNLKQESWAEYINETDSQTLAQVKIDSSGALLVTGSADDAIYLKSKSSEVLLLMGDGNDSLHLSGSVKLTAGGEAGDDTLYLNGNTTFHEDSVINSFETIELNKAKIKVTENLFFNESDYDEAFVQGKGKIIFEDGENWYNQGHNESGHLVYTNSKGFSLIIDDEKIAVKEIEPKISNSPSSNGSIFESNDSITLSNSPLDDQIILDSSNNNDVLILDSLTISTVIQTPPSILNLGIGDEGLEMTIGLNELINIDTSRILGDVNDTVILDDEGLVGEFIDTGSNELDGTHYTTYSHSQLSDVLIYIQDGIEVLY</sequence>
<protein>
    <submittedName>
        <fullName evidence="1">Uncharacterized protein</fullName>
    </submittedName>
</protein>
<evidence type="ECO:0000313" key="1">
    <source>
        <dbReference type="EMBL" id="EDM26513.1"/>
    </source>
</evidence>
<gene>
    <name evidence="1" type="ORF">LNTAR_06044</name>
</gene>
<dbReference type="Gene3D" id="2.160.20.160">
    <property type="match status" value="2"/>
</dbReference>
<reference evidence="1 2" key="1">
    <citation type="journal article" date="2010" name="J. Bacteriol.">
        <title>Genome sequence of Lentisphaera araneosa HTCC2155T, the type species of the order Lentisphaerales in the phylum Lentisphaerae.</title>
        <authorList>
            <person name="Thrash J.C."/>
            <person name="Cho J.C."/>
            <person name="Vergin K.L."/>
            <person name="Morris R.M."/>
            <person name="Giovannoni S.J."/>
        </authorList>
    </citation>
    <scope>NUCLEOTIDE SEQUENCE [LARGE SCALE GENOMIC DNA]</scope>
    <source>
        <strain evidence="1 2">HTCC2155</strain>
    </source>
</reference>
<keyword evidence="2" id="KW-1185">Reference proteome</keyword>
<dbReference type="Proteomes" id="UP000004947">
    <property type="component" value="Unassembled WGS sequence"/>
</dbReference>
<accession>A6DPL7</accession>
<comment type="caution">
    <text evidence="1">The sequence shown here is derived from an EMBL/GenBank/DDBJ whole genome shotgun (WGS) entry which is preliminary data.</text>
</comment>
<dbReference type="AlphaFoldDB" id="A6DPL7"/>
<proteinExistence type="predicted"/>
<name>A6DPL7_9BACT</name>
<dbReference type="RefSeq" id="WP_007279799.1">
    <property type="nucleotide sequence ID" value="NZ_ABCK01000016.1"/>
</dbReference>
<organism evidence="1 2">
    <name type="scientific">Lentisphaera araneosa HTCC2155</name>
    <dbReference type="NCBI Taxonomy" id="313628"/>
    <lineage>
        <taxon>Bacteria</taxon>
        <taxon>Pseudomonadati</taxon>
        <taxon>Lentisphaerota</taxon>
        <taxon>Lentisphaeria</taxon>
        <taxon>Lentisphaerales</taxon>
        <taxon>Lentisphaeraceae</taxon>
        <taxon>Lentisphaera</taxon>
    </lineage>
</organism>
<evidence type="ECO:0000313" key="2">
    <source>
        <dbReference type="Proteomes" id="UP000004947"/>
    </source>
</evidence>
<dbReference type="EMBL" id="ABCK01000016">
    <property type="protein sequence ID" value="EDM26513.1"/>
    <property type="molecule type" value="Genomic_DNA"/>
</dbReference>